<dbReference type="RefSeq" id="WP_215239110.1">
    <property type="nucleotide sequence ID" value="NZ_CAJRAF010000002.1"/>
</dbReference>
<organism evidence="2 3">
    <name type="scientific">Dyadobacter helix</name>
    <dbReference type="NCBI Taxonomy" id="2822344"/>
    <lineage>
        <taxon>Bacteria</taxon>
        <taxon>Pseudomonadati</taxon>
        <taxon>Bacteroidota</taxon>
        <taxon>Cytophagia</taxon>
        <taxon>Cytophagales</taxon>
        <taxon>Spirosomataceae</taxon>
        <taxon>Dyadobacter</taxon>
    </lineage>
</organism>
<reference evidence="2" key="1">
    <citation type="submission" date="2021-04" db="EMBL/GenBank/DDBJ databases">
        <authorList>
            <person name="Rodrigo-Torres L."/>
            <person name="Arahal R. D."/>
            <person name="Lucena T."/>
        </authorList>
    </citation>
    <scope>NUCLEOTIDE SEQUENCE</scope>
    <source>
        <strain evidence="2">CECT 9275</strain>
    </source>
</reference>
<name>A0A916NLF9_9BACT</name>
<dbReference type="AlphaFoldDB" id="A0A916NLF9"/>
<sequence length="78" mass="8397">MSKFTQLIRFLFVIVVIIIIGGIVIIIIVKPTPPPPIDWKSHVQLVRTLGGLVSGLGLAGLWALNSLNAQIKSRGGLQ</sequence>
<evidence type="ECO:0000256" key="1">
    <source>
        <dbReference type="SAM" id="Phobius"/>
    </source>
</evidence>
<feature type="transmembrane region" description="Helical" evidence="1">
    <location>
        <begin position="49"/>
        <end position="67"/>
    </location>
</feature>
<dbReference type="EMBL" id="CAJRAF010000002">
    <property type="protein sequence ID" value="CAG5000516.1"/>
    <property type="molecule type" value="Genomic_DNA"/>
</dbReference>
<keyword evidence="3" id="KW-1185">Reference proteome</keyword>
<protein>
    <submittedName>
        <fullName evidence="2">Uncharacterized protein</fullName>
    </submittedName>
</protein>
<keyword evidence="1" id="KW-0472">Membrane</keyword>
<keyword evidence="1" id="KW-0812">Transmembrane</keyword>
<accession>A0A916NLF9</accession>
<proteinExistence type="predicted"/>
<dbReference type="Proteomes" id="UP000680038">
    <property type="component" value="Unassembled WGS sequence"/>
</dbReference>
<comment type="caution">
    <text evidence="2">The sequence shown here is derived from an EMBL/GenBank/DDBJ whole genome shotgun (WGS) entry which is preliminary data.</text>
</comment>
<evidence type="ECO:0000313" key="2">
    <source>
        <dbReference type="EMBL" id="CAG5000516.1"/>
    </source>
</evidence>
<feature type="transmembrane region" description="Helical" evidence="1">
    <location>
        <begin position="7"/>
        <end position="29"/>
    </location>
</feature>
<gene>
    <name evidence="2" type="ORF">DYBT9275_02479</name>
</gene>
<evidence type="ECO:0000313" key="3">
    <source>
        <dbReference type="Proteomes" id="UP000680038"/>
    </source>
</evidence>
<keyword evidence="1" id="KW-1133">Transmembrane helix</keyword>